<feature type="region of interest" description="Disordered" evidence="3">
    <location>
        <begin position="92"/>
        <end position="117"/>
    </location>
</feature>
<keyword evidence="5" id="KW-0346">Stress response</keyword>
<dbReference type="InterPro" id="IPR008978">
    <property type="entry name" value="HSP20-like_chaperone"/>
</dbReference>
<proteinExistence type="inferred from homology"/>
<evidence type="ECO:0000256" key="2">
    <source>
        <dbReference type="RuleBase" id="RU003616"/>
    </source>
</evidence>
<dbReference type="eggNOG" id="COG0071">
    <property type="taxonomic scope" value="Bacteria"/>
</dbReference>
<dbReference type="RefSeq" id="WP_003465179.1">
    <property type="nucleotide sequence ID" value="NZ_APML01000016.1"/>
</dbReference>
<dbReference type="PANTHER" id="PTHR11527">
    <property type="entry name" value="HEAT-SHOCK PROTEIN 20 FAMILY MEMBER"/>
    <property type="match status" value="1"/>
</dbReference>
<accession>N4WTL2</accession>
<evidence type="ECO:0000259" key="4">
    <source>
        <dbReference type="PROSITE" id="PS01031"/>
    </source>
</evidence>
<dbReference type="Gene3D" id="2.60.40.790">
    <property type="match status" value="1"/>
</dbReference>
<evidence type="ECO:0000256" key="3">
    <source>
        <dbReference type="SAM" id="MobiDB-lite"/>
    </source>
</evidence>
<evidence type="ECO:0000313" key="6">
    <source>
        <dbReference type="Proteomes" id="UP000012283"/>
    </source>
</evidence>
<feature type="domain" description="SHSP" evidence="4">
    <location>
        <begin position="45"/>
        <end position="156"/>
    </location>
</feature>
<gene>
    <name evidence="5" type="ORF">J416_03936</name>
</gene>
<evidence type="ECO:0000256" key="1">
    <source>
        <dbReference type="PROSITE-ProRule" id="PRU00285"/>
    </source>
</evidence>
<dbReference type="SUPFAM" id="SSF49764">
    <property type="entry name" value="HSP20-like chaperones"/>
    <property type="match status" value="1"/>
</dbReference>
<comment type="caution">
    <text evidence="5">The sequence shown here is derived from an EMBL/GenBank/DDBJ whole genome shotgun (WGS) entry which is preliminary data.</text>
</comment>
<reference evidence="5 6" key="1">
    <citation type="submission" date="2013-03" db="EMBL/GenBank/DDBJ databases">
        <title>Draft genome sequence of Gracibacillus halophilus YIM-C55.5, a moderately halophilic and thermophilic organism from the Xiaochaidamu salt lake.</title>
        <authorList>
            <person name="Sugumar T."/>
            <person name="Polireddy D.R."/>
            <person name="Antony A."/>
            <person name="Madhava Y.R."/>
            <person name="Sivakumar N."/>
        </authorList>
    </citation>
    <scope>NUCLEOTIDE SEQUENCE [LARGE SCALE GENOMIC DNA]</scope>
    <source>
        <strain evidence="5 6">YIM-C55.5</strain>
    </source>
</reference>
<feature type="compositionally biased region" description="Basic and acidic residues" evidence="3">
    <location>
        <begin position="96"/>
        <end position="117"/>
    </location>
</feature>
<comment type="similarity">
    <text evidence="1 2">Belongs to the small heat shock protein (HSP20) family.</text>
</comment>
<name>N4WTL2_9BACI</name>
<keyword evidence="6" id="KW-1185">Reference proteome</keyword>
<dbReference type="PROSITE" id="PS01031">
    <property type="entry name" value="SHSP"/>
    <property type="match status" value="1"/>
</dbReference>
<dbReference type="Pfam" id="PF00011">
    <property type="entry name" value="HSP20"/>
    <property type="match status" value="1"/>
</dbReference>
<dbReference type="CDD" id="cd06464">
    <property type="entry name" value="ACD_sHsps-like"/>
    <property type="match status" value="1"/>
</dbReference>
<dbReference type="AlphaFoldDB" id="N4WTL2"/>
<organism evidence="5 6">
    <name type="scientific">Gracilibacillus halophilus YIM-C55.5</name>
    <dbReference type="NCBI Taxonomy" id="1308866"/>
    <lineage>
        <taxon>Bacteria</taxon>
        <taxon>Bacillati</taxon>
        <taxon>Bacillota</taxon>
        <taxon>Bacilli</taxon>
        <taxon>Bacillales</taxon>
        <taxon>Bacillaceae</taxon>
        <taxon>Gracilibacillus</taxon>
    </lineage>
</organism>
<dbReference type="InterPro" id="IPR031107">
    <property type="entry name" value="Small_HSP"/>
</dbReference>
<sequence>MSESNQHKPSDFRQMSEDLLKKMDAFFHEKPSNNLLNTMDHFFQKANLPGRMPVDRKETDKEWIVTAELPGVEKDQIQLQLTGNQIRIAVDDDQETERYDESNKYYQKERRREKRERTISVPYQVDKATAKARLHHGVLEIRGPKEHPKNEQIDIL</sequence>
<dbReference type="STRING" id="1308866.J416_03936"/>
<dbReference type="InterPro" id="IPR002068">
    <property type="entry name" value="A-crystallin/Hsp20_dom"/>
</dbReference>
<dbReference type="Proteomes" id="UP000012283">
    <property type="component" value="Unassembled WGS sequence"/>
</dbReference>
<dbReference type="PATRIC" id="fig|1308866.3.peg.797"/>
<dbReference type="EMBL" id="APML01000016">
    <property type="protein sequence ID" value="ENH97685.1"/>
    <property type="molecule type" value="Genomic_DNA"/>
</dbReference>
<protein>
    <submittedName>
        <fullName evidence="5">Heat shock protein Hsp20</fullName>
    </submittedName>
</protein>
<evidence type="ECO:0000313" key="5">
    <source>
        <dbReference type="EMBL" id="ENH97685.1"/>
    </source>
</evidence>